<dbReference type="InterPro" id="IPR001789">
    <property type="entry name" value="Sig_transdc_resp-reg_receiver"/>
</dbReference>
<keyword evidence="7" id="KW-1185">Reference proteome</keyword>
<evidence type="ECO:0000256" key="3">
    <source>
        <dbReference type="PROSITE-ProRule" id="PRU00169"/>
    </source>
</evidence>
<proteinExistence type="predicted"/>
<dbReference type="InterPro" id="IPR039420">
    <property type="entry name" value="WalR-like"/>
</dbReference>
<evidence type="ECO:0000256" key="2">
    <source>
        <dbReference type="ARBA" id="ARBA00023125"/>
    </source>
</evidence>
<dbReference type="Proteomes" id="UP001597418">
    <property type="component" value="Unassembled WGS sequence"/>
</dbReference>
<dbReference type="Gene3D" id="3.40.50.2300">
    <property type="match status" value="1"/>
</dbReference>
<evidence type="ECO:0000313" key="7">
    <source>
        <dbReference type="Proteomes" id="UP001597418"/>
    </source>
</evidence>
<evidence type="ECO:0000259" key="5">
    <source>
        <dbReference type="PROSITE" id="PS50110"/>
    </source>
</evidence>
<dbReference type="InterPro" id="IPR016032">
    <property type="entry name" value="Sig_transdc_resp-reg_C-effctor"/>
</dbReference>
<comment type="caution">
    <text evidence="6">The sequence shown here is derived from an EMBL/GenBank/DDBJ whole genome shotgun (WGS) entry which is preliminary data.</text>
</comment>
<organism evidence="6 7">
    <name type="scientific">Sphingobacterium populi</name>
    <dbReference type="NCBI Taxonomy" id="1812824"/>
    <lineage>
        <taxon>Bacteria</taxon>
        <taxon>Pseudomonadati</taxon>
        <taxon>Bacteroidota</taxon>
        <taxon>Sphingobacteriia</taxon>
        <taxon>Sphingobacteriales</taxon>
        <taxon>Sphingobacteriaceae</taxon>
        <taxon>Sphingobacterium</taxon>
    </lineage>
</organism>
<protein>
    <submittedName>
        <fullName evidence="6">Response regulator</fullName>
    </submittedName>
</protein>
<feature type="domain" description="HTH luxR-type" evidence="4">
    <location>
        <begin position="151"/>
        <end position="216"/>
    </location>
</feature>
<evidence type="ECO:0000259" key="4">
    <source>
        <dbReference type="PROSITE" id="PS50043"/>
    </source>
</evidence>
<sequence>MMRILLADDHKVVRNGIRLLLETQPNIEIVAEAESGEEVLEVLRLSNPTVDILLTDLKMNGDIDGPALIRSVSSMFPHIKVVFLSMIDTEEEVKEVMALGAKAYMLKNADYDELLFALSHVGKGGRYLSSEISIRMLSNSIISNPKAQPDAVLRDLELSNRELEVLQLLVNGATTKDIAEKLFISKRTVEGHRQKLLDKTNSKNYVELIRFAINHQLID</sequence>
<dbReference type="Pfam" id="PF00072">
    <property type="entry name" value="Response_reg"/>
    <property type="match status" value="1"/>
</dbReference>
<dbReference type="SUPFAM" id="SSF52172">
    <property type="entry name" value="CheY-like"/>
    <property type="match status" value="1"/>
</dbReference>
<dbReference type="PANTHER" id="PTHR43214:SF43">
    <property type="entry name" value="TWO-COMPONENT RESPONSE REGULATOR"/>
    <property type="match status" value="1"/>
</dbReference>
<dbReference type="EMBL" id="JBHUMB010000014">
    <property type="protein sequence ID" value="MFD2744392.1"/>
    <property type="molecule type" value="Genomic_DNA"/>
</dbReference>
<dbReference type="PROSITE" id="PS50043">
    <property type="entry name" value="HTH_LUXR_2"/>
    <property type="match status" value="1"/>
</dbReference>
<dbReference type="Pfam" id="PF00196">
    <property type="entry name" value="GerE"/>
    <property type="match status" value="1"/>
</dbReference>
<feature type="modified residue" description="4-aspartylphosphate" evidence="3">
    <location>
        <position position="56"/>
    </location>
</feature>
<reference evidence="7" key="1">
    <citation type="journal article" date="2019" name="Int. J. Syst. Evol. Microbiol.">
        <title>The Global Catalogue of Microorganisms (GCM) 10K type strain sequencing project: providing services to taxonomists for standard genome sequencing and annotation.</title>
        <authorList>
            <consortium name="The Broad Institute Genomics Platform"/>
            <consortium name="The Broad Institute Genome Sequencing Center for Infectious Disease"/>
            <person name="Wu L."/>
            <person name="Ma J."/>
        </authorList>
    </citation>
    <scope>NUCLEOTIDE SEQUENCE [LARGE SCALE GENOMIC DNA]</scope>
    <source>
        <strain evidence="7">KCTC 42247</strain>
    </source>
</reference>
<keyword evidence="2" id="KW-0238">DNA-binding</keyword>
<dbReference type="SMART" id="SM00421">
    <property type="entry name" value="HTH_LUXR"/>
    <property type="match status" value="1"/>
</dbReference>
<name>A0ABW5UEY1_9SPHI</name>
<dbReference type="PROSITE" id="PS50110">
    <property type="entry name" value="RESPONSE_REGULATORY"/>
    <property type="match status" value="1"/>
</dbReference>
<dbReference type="SMART" id="SM00448">
    <property type="entry name" value="REC"/>
    <property type="match status" value="1"/>
</dbReference>
<dbReference type="InterPro" id="IPR058245">
    <property type="entry name" value="NreC/VraR/RcsB-like_REC"/>
</dbReference>
<dbReference type="CDD" id="cd17535">
    <property type="entry name" value="REC_NarL-like"/>
    <property type="match status" value="1"/>
</dbReference>
<dbReference type="InterPro" id="IPR011006">
    <property type="entry name" value="CheY-like_superfamily"/>
</dbReference>
<evidence type="ECO:0000313" key="6">
    <source>
        <dbReference type="EMBL" id="MFD2744392.1"/>
    </source>
</evidence>
<dbReference type="SUPFAM" id="SSF46894">
    <property type="entry name" value="C-terminal effector domain of the bipartite response regulators"/>
    <property type="match status" value="1"/>
</dbReference>
<gene>
    <name evidence="6" type="ORF">ACFSQ6_13420</name>
</gene>
<accession>A0ABW5UEY1</accession>
<dbReference type="InterPro" id="IPR000792">
    <property type="entry name" value="Tscrpt_reg_LuxR_C"/>
</dbReference>
<feature type="domain" description="Response regulatory" evidence="5">
    <location>
        <begin position="3"/>
        <end position="122"/>
    </location>
</feature>
<dbReference type="PRINTS" id="PR00038">
    <property type="entry name" value="HTHLUXR"/>
</dbReference>
<dbReference type="PANTHER" id="PTHR43214">
    <property type="entry name" value="TWO-COMPONENT RESPONSE REGULATOR"/>
    <property type="match status" value="1"/>
</dbReference>
<keyword evidence="1 3" id="KW-0597">Phosphoprotein</keyword>
<dbReference type="RefSeq" id="WP_066751690.1">
    <property type="nucleotide sequence ID" value="NZ_JBHUMB010000014.1"/>
</dbReference>
<dbReference type="CDD" id="cd06170">
    <property type="entry name" value="LuxR_C_like"/>
    <property type="match status" value="1"/>
</dbReference>
<evidence type="ECO:0000256" key="1">
    <source>
        <dbReference type="ARBA" id="ARBA00022553"/>
    </source>
</evidence>